<feature type="transmembrane region" description="Helical" evidence="1">
    <location>
        <begin position="169"/>
        <end position="188"/>
    </location>
</feature>
<keyword evidence="1" id="KW-0812">Transmembrane</keyword>
<dbReference type="AlphaFoldDB" id="N0BC45"/>
<dbReference type="Proteomes" id="UP000013307">
    <property type="component" value="Chromosome"/>
</dbReference>
<dbReference type="eggNOG" id="arCOG00272">
    <property type="taxonomic scope" value="Archaea"/>
</dbReference>
<feature type="domain" description="EamA" evidence="2">
    <location>
        <begin position="143"/>
        <end position="271"/>
    </location>
</feature>
<feature type="transmembrane region" description="Helical" evidence="1">
    <location>
        <begin position="63"/>
        <end position="83"/>
    </location>
</feature>
<dbReference type="InterPro" id="IPR037185">
    <property type="entry name" value="EmrE-like"/>
</dbReference>
<dbReference type="PANTHER" id="PTHR22911">
    <property type="entry name" value="ACYL-MALONYL CONDENSING ENZYME-RELATED"/>
    <property type="match status" value="1"/>
</dbReference>
<dbReference type="KEGG" id="ast:Asulf_01196"/>
<feature type="transmembrane region" description="Helical" evidence="1">
    <location>
        <begin position="252"/>
        <end position="272"/>
    </location>
</feature>
<evidence type="ECO:0000313" key="4">
    <source>
        <dbReference type="Proteomes" id="UP000013307"/>
    </source>
</evidence>
<feature type="transmembrane region" description="Helical" evidence="1">
    <location>
        <begin position="120"/>
        <end position="137"/>
    </location>
</feature>
<dbReference type="RefSeq" id="WP_015590792.1">
    <property type="nucleotide sequence ID" value="NC_021169.1"/>
</dbReference>
<dbReference type="InterPro" id="IPR000620">
    <property type="entry name" value="EamA_dom"/>
</dbReference>
<evidence type="ECO:0000256" key="1">
    <source>
        <dbReference type="SAM" id="Phobius"/>
    </source>
</evidence>
<keyword evidence="4" id="KW-1185">Reference proteome</keyword>
<evidence type="ECO:0000259" key="2">
    <source>
        <dbReference type="Pfam" id="PF00892"/>
    </source>
</evidence>
<name>N0BC45_9EURY</name>
<gene>
    <name evidence="3" type="ORF">Asulf_01196</name>
</gene>
<feature type="transmembrane region" description="Helical" evidence="1">
    <location>
        <begin position="200"/>
        <end position="218"/>
    </location>
</feature>
<sequence length="273" mass="29594">MDGYIFALVASMLWGLNAVFVRKALEKTDAFSGTFFIVLVSAVCLLMMSIFDKSLFNANLTQKNLIFLAAGGILQYFFGRSLTYFSAKIVGSSRAFTGSSTRIMFSAILGILILGEKVSFMKAFGIIAMIAGMYILSMERLSGLHISIAGGFFYGLASIVIKAGMAESVVLSNLISILSALPFLALLASRNINTSKFNRFLLFSGFTLFLATLSYYKALSLAPVVVVVPLSNLYPVFAVIFSYLFIQSLERIGLRTFAGACIAVFGGIIVYLS</sequence>
<keyword evidence="1" id="KW-1133">Transmembrane helix</keyword>
<feature type="transmembrane region" description="Helical" evidence="1">
    <location>
        <begin position="95"/>
        <end position="114"/>
    </location>
</feature>
<feature type="transmembrane region" description="Helical" evidence="1">
    <location>
        <begin position="6"/>
        <end position="25"/>
    </location>
</feature>
<dbReference type="GO" id="GO:0016020">
    <property type="term" value="C:membrane"/>
    <property type="evidence" value="ECO:0007669"/>
    <property type="project" value="InterPro"/>
</dbReference>
<dbReference type="Pfam" id="PF00892">
    <property type="entry name" value="EamA"/>
    <property type="match status" value="2"/>
</dbReference>
<feature type="transmembrane region" description="Helical" evidence="1">
    <location>
        <begin position="224"/>
        <end position="245"/>
    </location>
</feature>
<organism evidence="3 4">
    <name type="scientific">Archaeoglobus sulfaticallidus PM70-1</name>
    <dbReference type="NCBI Taxonomy" id="387631"/>
    <lineage>
        <taxon>Archaea</taxon>
        <taxon>Methanobacteriati</taxon>
        <taxon>Methanobacteriota</taxon>
        <taxon>Archaeoglobi</taxon>
        <taxon>Archaeoglobales</taxon>
        <taxon>Archaeoglobaceae</taxon>
        <taxon>Archaeoglobus</taxon>
    </lineage>
</organism>
<dbReference type="STRING" id="387631.Asulf_01196"/>
<dbReference type="PANTHER" id="PTHR22911:SF137">
    <property type="entry name" value="SOLUTE CARRIER FAMILY 35 MEMBER G2-RELATED"/>
    <property type="match status" value="1"/>
</dbReference>
<feature type="domain" description="EamA" evidence="2">
    <location>
        <begin position="3"/>
        <end position="137"/>
    </location>
</feature>
<dbReference type="SUPFAM" id="SSF103481">
    <property type="entry name" value="Multidrug resistance efflux transporter EmrE"/>
    <property type="match status" value="2"/>
</dbReference>
<dbReference type="EMBL" id="CP005290">
    <property type="protein sequence ID" value="AGK61194.1"/>
    <property type="molecule type" value="Genomic_DNA"/>
</dbReference>
<dbReference type="OrthoDB" id="51653at2157"/>
<feature type="transmembrane region" description="Helical" evidence="1">
    <location>
        <begin position="144"/>
        <end position="163"/>
    </location>
</feature>
<evidence type="ECO:0000313" key="3">
    <source>
        <dbReference type="EMBL" id="AGK61194.1"/>
    </source>
</evidence>
<protein>
    <submittedName>
        <fullName evidence="3">Putative membrane protein</fullName>
    </submittedName>
</protein>
<reference evidence="3 4" key="1">
    <citation type="journal article" date="2013" name="Genome Announc.">
        <title>Complete Genome Sequence of the Thermophilic and Facultatively Chemolithoautotrophic Sulfate Reducer Archaeoglobus sulfaticallidus Strain PM70-1T.</title>
        <authorList>
            <person name="Stokke R."/>
            <person name="Hocking W.P."/>
            <person name="Steinsbu B.O."/>
            <person name="Steen I.H."/>
        </authorList>
    </citation>
    <scope>NUCLEOTIDE SEQUENCE [LARGE SCALE GENOMIC DNA]</scope>
    <source>
        <strain evidence="3">PM70-1</strain>
    </source>
</reference>
<accession>N0BC45</accession>
<dbReference type="GeneID" id="15392837"/>
<proteinExistence type="predicted"/>
<keyword evidence="1" id="KW-0472">Membrane</keyword>
<dbReference type="HOGENOM" id="CLU_941993_0_0_2"/>
<feature type="transmembrane region" description="Helical" evidence="1">
    <location>
        <begin position="32"/>
        <end position="51"/>
    </location>
</feature>